<dbReference type="Pfam" id="PF00654">
    <property type="entry name" value="Voltage_CLC"/>
    <property type="match status" value="1"/>
</dbReference>
<keyword evidence="7" id="KW-0869">Chloride channel</keyword>
<dbReference type="OrthoDB" id="9812438at2"/>
<feature type="transmembrane region" description="Helical" evidence="10">
    <location>
        <begin position="287"/>
        <end position="305"/>
    </location>
</feature>
<keyword evidence="8" id="KW-0868">Chloride</keyword>
<feature type="transmembrane region" description="Helical" evidence="10">
    <location>
        <begin position="29"/>
        <end position="49"/>
    </location>
</feature>
<feature type="transmembrane region" description="Helical" evidence="10">
    <location>
        <begin position="333"/>
        <end position="356"/>
    </location>
</feature>
<dbReference type="AlphaFoldDB" id="A0A1G7AS02"/>
<feature type="transmembrane region" description="Helical" evidence="10">
    <location>
        <begin position="69"/>
        <end position="86"/>
    </location>
</feature>
<proteinExistence type="predicted"/>
<evidence type="ECO:0000256" key="5">
    <source>
        <dbReference type="ARBA" id="ARBA00023065"/>
    </source>
</evidence>
<dbReference type="InterPro" id="IPR001807">
    <property type="entry name" value="ClC"/>
</dbReference>
<reference evidence="11 12" key="1">
    <citation type="submission" date="2016-10" db="EMBL/GenBank/DDBJ databases">
        <authorList>
            <person name="de Groot N.N."/>
        </authorList>
    </citation>
    <scope>NUCLEOTIDE SEQUENCE [LARGE SCALE GENOMIC DNA]</scope>
    <source>
        <strain evidence="11 12">DSM 24015</strain>
    </source>
</reference>
<dbReference type="PANTHER" id="PTHR43427:SF6">
    <property type="entry name" value="CHLORIDE CHANNEL PROTEIN CLC-E"/>
    <property type="match status" value="1"/>
</dbReference>
<keyword evidence="5" id="KW-0406">Ion transport</keyword>
<evidence type="ECO:0000256" key="10">
    <source>
        <dbReference type="SAM" id="Phobius"/>
    </source>
</evidence>
<keyword evidence="4 10" id="KW-1133">Transmembrane helix</keyword>
<dbReference type="InterPro" id="IPR050368">
    <property type="entry name" value="ClC-type_chloride_channel"/>
</dbReference>
<dbReference type="STRING" id="1071918.SAMN05421544_10476"/>
<gene>
    <name evidence="11" type="ORF">SAMN05421544_10476</name>
</gene>
<dbReference type="InterPro" id="IPR014743">
    <property type="entry name" value="Cl-channel_core"/>
</dbReference>
<name>A0A1G7AS02_9FLAO</name>
<dbReference type="SUPFAM" id="SSF81340">
    <property type="entry name" value="Clc chloride channel"/>
    <property type="match status" value="1"/>
</dbReference>
<feature type="transmembrane region" description="Helical" evidence="10">
    <location>
        <begin position="247"/>
        <end position="266"/>
    </location>
</feature>
<evidence type="ECO:0000256" key="9">
    <source>
        <dbReference type="ARBA" id="ARBA00023303"/>
    </source>
</evidence>
<evidence type="ECO:0000256" key="7">
    <source>
        <dbReference type="ARBA" id="ARBA00023173"/>
    </source>
</evidence>
<feature type="transmembrane region" description="Helical" evidence="10">
    <location>
        <begin position="120"/>
        <end position="142"/>
    </location>
</feature>
<sequence length="474" mass="52713">MQTVILQKIRYKLKHSFDSIQNERLKNNLLQAIPFWVSAILTGFAAVMYAKAFAYAEDGLFWVLEGRKWMIFILAPIGFVLSWWLVKKYAPYSKGSGIPQIMAAVELSVPKERRKIKSLLGLRIIVVKVISSVILAFGGGAIGREGPTIQISSSIFKFINQILPKWWPKVSNKNMIMTGAAAGLSAAFNTPIGGIVFAIEELTKTHMSYFKTALFAGVIISGLTAQFLAGPYLYIDSPRIEGIGYAVVWPVLLISFFCGITSSYSSKLMLGINRFRKTKLKNDFQQVLFLVCIATFIASCYYFIYDCQILGSGKEIMTTSLNKHFYYEWYTPFFRMIGSALSFTSGGAGGVFAPALSAGASSGATLSQLMYLSPREANVVILAGMVAFLTGITRAPFTSTMLVLEMTHQDSLIFFLMLAGIFSSLVGHIVSKHSLYEELKIGYMEELEEQYEDRTLKRKVNLSDLVKSNQEISK</sequence>
<dbReference type="Proteomes" id="UP000198517">
    <property type="component" value="Unassembled WGS sequence"/>
</dbReference>
<keyword evidence="6 10" id="KW-0472">Membrane</keyword>
<dbReference type="GO" id="GO:0005254">
    <property type="term" value="F:chloride channel activity"/>
    <property type="evidence" value="ECO:0007669"/>
    <property type="project" value="UniProtKB-KW"/>
</dbReference>
<evidence type="ECO:0000313" key="11">
    <source>
        <dbReference type="EMBL" id="SDE17583.1"/>
    </source>
</evidence>
<dbReference type="Gene3D" id="1.10.3080.10">
    <property type="entry name" value="Clc chloride channel"/>
    <property type="match status" value="1"/>
</dbReference>
<evidence type="ECO:0000256" key="2">
    <source>
        <dbReference type="ARBA" id="ARBA00022448"/>
    </source>
</evidence>
<keyword evidence="2" id="KW-0813">Transport</keyword>
<dbReference type="EMBL" id="FNAS01000004">
    <property type="protein sequence ID" value="SDE17583.1"/>
    <property type="molecule type" value="Genomic_DNA"/>
</dbReference>
<feature type="transmembrane region" description="Helical" evidence="10">
    <location>
        <begin position="377"/>
        <end position="397"/>
    </location>
</feature>
<feature type="transmembrane region" description="Helical" evidence="10">
    <location>
        <begin position="175"/>
        <end position="200"/>
    </location>
</feature>
<evidence type="ECO:0000256" key="8">
    <source>
        <dbReference type="ARBA" id="ARBA00023214"/>
    </source>
</evidence>
<evidence type="ECO:0000256" key="3">
    <source>
        <dbReference type="ARBA" id="ARBA00022692"/>
    </source>
</evidence>
<dbReference type="CDD" id="cd01034">
    <property type="entry name" value="EriC_like"/>
    <property type="match status" value="1"/>
</dbReference>
<evidence type="ECO:0000256" key="6">
    <source>
        <dbReference type="ARBA" id="ARBA00023136"/>
    </source>
</evidence>
<accession>A0A1G7AS02</accession>
<dbReference type="PANTHER" id="PTHR43427">
    <property type="entry name" value="CHLORIDE CHANNEL PROTEIN CLC-E"/>
    <property type="match status" value="1"/>
</dbReference>
<feature type="transmembrane region" description="Helical" evidence="10">
    <location>
        <begin position="412"/>
        <end position="430"/>
    </location>
</feature>
<evidence type="ECO:0000256" key="4">
    <source>
        <dbReference type="ARBA" id="ARBA00022989"/>
    </source>
</evidence>
<organism evidence="11 12">
    <name type="scientific">Riemerella columbipharyngis</name>
    <dbReference type="NCBI Taxonomy" id="1071918"/>
    <lineage>
        <taxon>Bacteria</taxon>
        <taxon>Pseudomonadati</taxon>
        <taxon>Bacteroidota</taxon>
        <taxon>Flavobacteriia</taxon>
        <taxon>Flavobacteriales</taxon>
        <taxon>Weeksellaceae</taxon>
        <taxon>Riemerella</taxon>
    </lineage>
</organism>
<dbReference type="PRINTS" id="PR00762">
    <property type="entry name" value="CLCHANNEL"/>
</dbReference>
<keyword evidence="12" id="KW-1185">Reference proteome</keyword>
<dbReference type="RefSeq" id="WP_092736120.1">
    <property type="nucleotide sequence ID" value="NZ_FNAS01000004.1"/>
</dbReference>
<evidence type="ECO:0000313" key="12">
    <source>
        <dbReference type="Proteomes" id="UP000198517"/>
    </source>
</evidence>
<evidence type="ECO:0000256" key="1">
    <source>
        <dbReference type="ARBA" id="ARBA00004141"/>
    </source>
</evidence>
<protein>
    <submittedName>
        <fullName evidence="11">H+/Cl-antiporter ClcA</fullName>
    </submittedName>
</protein>
<comment type="subcellular location">
    <subcellularLocation>
        <location evidence="1">Membrane</location>
        <topology evidence="1">Multi-pass membrane protein</topology>
    </subcellularLocation>
</comment>
<keyword evidence="9" id="KW-0407">Ion channel</keyword>
<dbReference type="GO" id="GO:0034707">
    <property type="term" value="C:chloride channel complex"/>
    <property type="evidence" value="ECO:0007669"/>
    <property type="project" value="UniProtKB-KW"/>
</dbReference>
<feature type="transmembrane region" description="Helical" evidence="10">
    <location>
        <begin position="212"/>
        <end position="235"/>
    </location>
</feature>
<keyword evidence="3 10" id="KW-0812">Transmembrane</keyword>